<evidence type="ECO:0000313" key="2">
    <source>
        <dbReference type="EMBL" id="TCP40399.1"/>
    </source>
</evidence>
<proteinExistence type="predicted"/>
<dbReference type="RefSeq" id="WP_132462347.1">
    <property type="nucleotide sequence ID" value="NZ_SLXP01000007.1"/>
</dbReference>
<accession>A0A4R2PWP8</accession>
<dbReference type="Proteomes" id="UP000294835">
    <property type="component" value="Unassembled WGS sequence"/>
</dbReference>
<gene>
    <name evidence="2" type="ORF">EV662_1076</name>
</gene>
<organism evidence="2 3">
    <name type="scientific">Rhodovulum marinum</name>
    <dbReference type="NCBI Taxonomy" id="320662"/>
    <lineage>
        <taxon>Bacteria</taxon>
        <taxon>Pseudomonadati</taxon>
        <taxon>Pseudomonadota</taxon>
        <taxon>Alphaproteobacteria</taxon>
        <taxon>Rhodobacterales</taxon>
        <taxon>Paracoccaceae</taxon>
        <taxon>Rhodovulum</taxon>
    </lineage>
</organism>
<feature type="chain" id="PRO_5020413808" evidence="1">
    <location>
        <begin position="22"/>
        <end position="226"/>
    </location>
</feature>
<feature type="signal peptide" evidence="1">
    <location>
        <begin position="1"/>
        <end position="21"/>
    </location>
</feature>
<evidence type="ECO:0000313" key="3">
    <source>
        <dbReference type="Proteomes" id="UP000294835"/>
    </source>
</evidence>
<dbReference type="OrthoDB" id="5801444at2"/>
<comment type="caution">
    <text evidence="2">The sequence shown here is derived from an EMBL/GenBank/DDBJ whole genome shotgun (WGS) entry which is preliminary data.</text>
</comment>
<sequence>MRKTLTGLLAAALIAGGAALADTQGTETYDMLFKGGTLDAVPRAATLVYAREVTNRANPEAAEAATGAVELSFAGETPERAVLRFTRGDSFSAIGAFPAEVGNPVVMYFLESLVRDVAETSGGSPFYIRNRLKESLVRSAEVEEVEAPFGGGEVQARTLTLHPFEDDPNRARMRGFADLAVTVTMSDAVPGWYHSLSAELADPAGGDPFYASRLTLDPGAAGGALR</sequence>
<keyword evidence="3" id="KW-1185">Reference proteome</keyword>
<keyword evidence="1" id="KW-0732">Signal</keyword>
<evidence type="ECO:0000256" key="1">
    <source>
        <dbReference type="SAM" id="SignalP"/>
    </source>
</evidence>
<reference evidence="2 3" key="1">
    <citation type="submission" date="2019-03" db="EMBL/GenBank/DDBJ databases">
        <title>Genomic Encyclopedia of Type Strains, Phase IV (KMG-IV): sequencing the most valuable type-strain genomes for metagenomic binning, comparative biology and taxonomic classification.</title>
        <authorList>
            <person name="Goeker M."/>
        </authorList>
    </citation>
    <scope>NUCLEOTIDE SEQUENCE [LARGE SCALE GENOMIC DNA]</scope>
    <source>
        <strain evidence="2 3">DSM 18063</strain>
    </source>
</reference>
<name>A0A4R2PWP8_9RHOB</name>
<dbReference type="EMBL" id="SLXP01000007">
    <property type="protein sequence ID" value="TCP40399.1"/>
    <property type="molecule type" value="Genomic_DNA"/>
</dbReference>
<protein>
    <submittedName>
        <fullName evidence="2">Uncharacterized protein</fullName>
    </submittedName>
</protein>
<dbReference type="AlphaFoldDB" id="A0A4R2PWP8"/>